<protein>
    <submittedName>
        <fullName evidence="1">12921_t:CDS:1</fullName>
    </submittedName>
</protein>
<keyword evidence="2" id="KW-1185">Reference proteome</keyword>
<name>A0A9N9NMJ7_FUNMO</name>
<comment type="caution">
    <text evidence="1">The sequence shown here is derived from an EMBL/GenBank/DDBJ whole genome shotgun (WGS) entry which is preliminary data.</text>
</comment>
<reference evidence="1" key="1">
    <citation type="submission" date="2021-06" db="EMBL/GenBank/DDBJ databases">
        <authorList>
            <person name="Kallberg Y."/>
            <person name="Tangrot J."/>
            <person name="Rosling A."/>
        </authorList>
    </citation>
    <scope>NUCLEOTIDE SEQUENCE</scope>
    <source>
        <strain evidence="1">87-6 pot B 2015</strain>
    </source>
</reference>
<evidence type="ECO:0000313" key="2">
    <source>
        <dbReference type="Proteomes" id="UP000789375"/>
    </source>
</evidence>
<proteinExistence type="predicted"/>
<dbReference type="AlphaFoldDB" id="A0A9N9NMJ7"/>
<sequence length="86" mass="9364">LLAPPLSSTSFFLPASTIPIPPQPSNAPLRENQCETVLTLQITWLDCQMLILTYGESATSSYKTALLLAFYEGYVETSKVLLARGA</sequence>
<feature type="non-terminal residue" evidence="1">
    <location>
        <position position="86"/>
    </location>
</feature>
<accession>A0A9N9NMJ7</accession>
<organism evidence="1 2">
    <name type="scientific">Funneliformis mosseae</name>
    <name type="common">Endomycorrhizal fungus</name>
    <name type="synonym">Glomus mosseae</name>
    <dbReference type="NCBI Taxonomy" id="27381"/>
    <lineage>
        <taxon>Eukaryota</taxon>
        <taxon>Fungi</taxon>
        <taxon>Fungi incertae sedis</taxon>
        <taxon>Mucoromycota</taxon>
        <taxon>Glomeromycotina</taxon>
        <taxon>Glomeromycetes</taxon>
        <taxon>Glomerales</taxon>
        <taxon>Glomeraceae</taxon>
        <taxon>Funneliformis</taxon>
    </lineage>
</organism>
<dbReference type="Proteomes" id="UP000789375">
    <property type="component" value="Unassembled WGS sequence"/>
</dbReference>
<feature type="non-terminal residue" evidence="1">
    <location>
        <position position="1"/>
    </location>
</feature>
<gene>
    <name evidence="1" type="ORF">FMOSSE_LOCUS16235</name>
</gene>
<dbReference type="EMBL" id="CAJVPP010021314">
    <property type="protein sequence ID" value="CAG8742565.1"/>
    <property type="molecule type" value="Genomic_DNA"/>
</dbReference>
<evidence type="ECO:0000313" key="1">
    <source>
        <dbReference type="EMBL" id="CAG8742565.1"/>
    </source>
</evidence>